<feature type="transmembrane region" description="Helical" evidence="10">
    <location>
        <begin position="1107"/>
        <end position="1125"/>
    </location>
</feature>
<dbReference type="PANTHER" id="PTHR19229:SF262">
    <property type="entry name" value="TRANSPORTER, PUTATIVE-RELATED"/>
    <property type="match status" value="1"/>
</dbReference>
<evidence type="ECO:0000256" key="1">
    <source>
        <dbReference type="ARBA" id="ARBA00004141"/>
    </source>
</evidence>
<reference evidence="12 13" key="1">
    <citation type="submission" date="2020-08" db="EMBL/GenBank/DDBJ databases">
        <authorList>
            <person name="Newling K."/>
            <person name="Davey J."/>
            <person name="Forrester S."/>
        </authorList>
    </citation>
    <scope>NUCLEOTIDE SEQUENCE [LARGE SCALE GENOMIC DNA]</scope>
    <source>
        <strain evidence="13">Crithidia deanei Carvalho (ATCC PRA-265)</strain>
    </source>
</reference>
<dbReference type="PROSITE" id="PS00211">
    <property type="entry name" value="ABC_TRANSPORTER_1"/>
    <property type="match status" value="2"/>
</dbReference>
<dbReference type="Proteomes" id="UP000515908">
    <property type="component" value="Chromosome 28"/>
</dbReference>
<feature type="transmembrane region" description="Helical" evidence="10">
    <location>
        <begin position="1337"/>
        <end position="1358"/>
    </location>
</feature>
<dbReference type="EMBL" id="LR877172">
    <property type="protein sequence ID" value="CAD2222739.1"/>
    <property type="molecule type" value="Genomic_DNA"/>
</dbReference>
<proteinExistence type="inferred from homology"/>
<evidence type="ECO:0000256" key="3">
    <source>
        <dbReference type="ARBA" id="ARBA00022448"/>
    </source>
</evidence>
<dbReference type="SMART" id="SM00382">
    <property type="entry name" value="AAA"/>
    <property type="match status" value="2"/>
</dbReference>
<feature type="transmembrane region" description="Helical" evidence="10">
    <location>
        <begin position="1265"/>
        <end position="1284"/>
    </location>
</feature>
<sequence length="1717" mass="191431">MSRRVDLVDISEDSSSSSSDDSGSFEFADNTGSAGDQIFALLDRSVKSMWRDKINVILEVCVPLLFVAITVVLWGIWRTENHDAQQFLNDGYFLSLESPTFSYPDYLCTPDYVQLKGPYAPCQGNPVCDGQWDRLPFLEKHTFCVQEAIPNLPSLSAVAALYVNSFNEFMPAIPSLDTYLTAQWSAQVGYADFQALHVLVTVGLIKNTRVSAILSYGYLLFSGSNTAEINKLKEYIKGQSKYVSKIMDDTVYASVADAKEKKKGSAVPIWAIIDVKSISTTNFDVTIYMGSEALPEFNKNINPAYQGGSQLESTELYGTAGFYTLQQVLSEYYVNVIHEADLQGVYYVFSLPSPAYKYSPLLQQAGQIIPLIYALAFLYSVSTQTKKIVHQKELRVREAMLIMGLSQWTIYVTELIIQTGIFVFVCVFITIMLKATYITKSDCMVIFLIFFVFAMTTIPLAGLIATFFSKARLAGLVSPVVYFVLVIPVFAMTNGAGSVITGFSVFSPSGFAALTKVVLEHEATGGFRRDSFQSPQDNPTCAVMMGMLGADFFIYYLLMLYLDQVMPKDWGTRKHPFFFILDPIKWCMGTSPAMLEGGPDGKDPDGVYEDDDYNGDPVEMVGLRKVYKRGGHSFVAVDNFYWGLENASTSVLLGHNGAGKTTVLNMITGMIEPDGGDCLIGGFSTRLELTQIRRRLGFCPQHNILWPELTCRDHLEFYGKIKGLKGWELENAVCRMLFETDLMEKTDQISKSLSGGQKRKLSIGIAFVGGSSVAFLDEPTAGLDVRARRHTWELIKRMAESHTIMLTTHYMDEADILGSRIGIMSAGCLVCSGSGLFLKSRLGVGYQVTVSIDPEVEEDVIDDIVLSSVPKSVVLGHHGCELFYQLPYKSASHFPELFERLDEQEEEGVRGYSLSATTLEEVFLSVSKDNNVYEDEDADEGDVDIIWHFERMTSVTGAQFRAMFIKRFWNALRDRRMQCFQIVCPVVCLLIAMLLNLIVFSVPPTIPLDFTFFDNFAEERTIYTSQCTPLLGESPTTPGAKFVETKYPTANQLDKFLLNNWYNHDDLRLSAFTCWDPNVFTNKKDALFFSLGKNPNVYLLMHNTTSYHQGPINIATFFSTFIQNFKGADHKMTFSAGRYEDKKVSDALSLIFIGALIMIPFSFLPSNPVAWVVKEKECGARHLQHISGLNYLIYWFCNFVFDYCAYFITMILCIIIFAIFNRQEFIAPDRFGALFVLLLVYGVCSTLMAYAASFLFKEHSNAQNTVMGFSFAAGFLLIMIVYILQQDEDTMDTADLLRKIFRIVPSYCIGEGLFALLLLDGKIKVGSAAGPWDMDQLGWPCVYMSAEIPLFAAIVLLVDNPFIKRFWERRKYDRKLSPIIDSDEDSDVEEERLSVYEADKLDDDSDVVRVIDLQKKYNTGKVAVKGITFSIFPGEVFGFLGTNGAGKTTTISIMCQSFLPTGGSASICGYDIVQDSKEALACVGYCPQFDATLDLLSVEEHIELYSRIRGVCKADRPAVIDGLLSLAGLTKYRKTLASKLSGGNRRKLSVALTLVGGPQVIFLDEPSAGMDPVARRGLWTSIQRAAVNCSVVLTTHHLEEVEALADIVAIMVSGSLKCIGDKVHLKNKFGQGYEVSARVVDPDRIRGVQKYFENEYPGCAIKEVADRRIVYEIPNDFGFADIFEGIQTNKVSLGITDYSVAQTSIEQIFISVSGGFV</sequence>
<feature type="transmembrane region" description="Helical" evidence="10">
    <location>
        <begin position="1146"/>
        <end position="1164"/>
    </location>
</feature>
<keyword evidence="7 10" id="KW-1133">Transmembrane helix</keyword>
<evidence type="ECO:0000259" key="11">
    <source>
        <dbReference type="PROSITE" id="PS50893"/>
    </source>
</evidence>
<dbReference type="Pfam" id="PF00005">
    <property type="entry name" value="ABC_tran"/>
    <property type="match status" value="2"/>
</dbReference>
<dbReference type="PROSITE" id="PS50893">
    <property type="entry name" value="ABC_TRANSPORTER_2"/>
    <property type="match status" value="2"/>
</dbReference>
<dbReference type="InterPro" id="IPR026082">
    <property type="entry name" value="ABCA"/>
</dbReference>
<evidence type="ECO:0000256" key="9">
    <source>
        <dbReference type="SAM" id="MobiDB-lite"/>
    </source>
</evidence>
<dbReference type="InterPro" id="IPR003439">
    <property type="entry name" value="ABC_transporter-like_ATP-bd"/>
</dbReference>
<keyword evidence="8 10" id="KW-0472">Membrane</keyword>
<comment type="subcellular location">
    <subcellularLocation>
        <location evidence="1">Membrane</location>
        <topology evidence="1">Multi-pass membrane protein</topology>
    </subcellularLocation>
</comment>
<feature type="transmembrane region" description="Helical" evidence="10">
    <location>
        <begin position="542"/>
        <end position="562"/>
    </location>
</feature>
<dbReference type="GO" id="GO:0016887">
    <property type="term" value="F:ATP hydrolysis activity"/>
    <property type="evidence" value="ECO:0007669"/>
    <property type="project" value="InterPro"/>
</dbReference>
<dbReference type="PANTHER" id="PTHR19229">
    <property type="entry name" value="ATP-BINDING CASSETTE TRANSPORTER SUBFAMILY A ABCA"/>
    <property type="match status" value="1"/>
</dbReference>
<dbReference type="FunFam" id="3.40.50.300:FF:001592">
    <property type="entry name" value="ATP-binding cassette protein subfamily A, member 6"/>
    <property type="match status" value="1"/>
</dbReference>
<evidence type="ECO:0000256" key="5">
    <source>
        <dbReference type="ARBA" id="ARBA00022741"/>
    </source>
</evidence>
<gene>
    <name evidence="12" type="ORF">ADEAN_001028600</name>
</gene>
<evidence type="ECO:0000313" key="12">
    <source>
        <dbReference type="EMBL" id="CAD2222739.1"/>
    </source>
</evidence>
<keyword evidence="3" id="KW-0813">Transport</keyword>
<keyword evidence="4 10" id="KW-0812">Transmembrane</keyword>
<dbReference type="GO" id="GO:0140359">
    <property type="term" value="F:ABC-type transporter activity"/>
    <property type="evidence" value="ECO:0007669"/>
    <property type="project" value="InterPro"/>
</dbReference>
<feature type="transmembrane region" description="Helical" evidence="10">
    <location>
        <begin position="361"/>
        <end position="379"/>
    </location>
</feature>
<dbReference type="InterPro" id="IPR017871">
    <property type="entry name" value="ABC_transporter-like_CS"/>
</dbReference>
<feature type="transmembrane region" description="Helical" evidence="10">
    <location>
        <begin position="1192"/>
        <end position="1220"/>
    </location>
</feature>
<evidence type="ECO:0000256" key="10">
    <source>
        <dbReference type="SAM" id="Phobius"/>
    </source>
</evidence>
<dbReference type="GO" id="GO:0016020">
    <property type="term" value="C:membrane"/>
    <property type="evidence" value="ECO:0007669"/>
    <property type="project" value="UniProtKB-SubCell"/>
</dbReference>
<dbReference type="Pfam" id="PF23321">
    <property type="entry name" value="R1_ABCA1"/>
    <property type="match status" value="1"/>
</dbReference>
<evidence type="ECO:0000256" key="6">
    <source>
        <dbReference type="ARBA" id="ARBA00022840"/>
    </source>
</evidence>
<feature type="compositionally biased region" description="Low complexity" evidence="9">
    <location>
        <begin position="13"/>
        <end position="24"/>
    </location>
</feature>
<feature type="transmembrane region" description="Helical" evidence="10">
    <location>
        <begin position="400"/>
        <end position="433"/>
    </location>
</feature>
<dbReference type="SUPFAM" id="SSF52540">
    <property type="entry name" value="P-loop containing nucleoside triphosphate hydrolases"/>
    <property type="match status" value="2"/>
</dbReference>
<feature type="domain" description="ABC transporter" evidence="11">
    <location>
        <begin position="1408"/>
        <end position="1638"/>
    </location>
</feature>
<comment type="similarity">
    <text evidence="2">Belongs to the ABC transporter superfamily. ABCA family.</text>
</comment>
<evidence type="ECO:0000256" key="2">
    <source>
        <dbReference type="ARBA" id="ARBA00008869"/>
    </source>
</evidence>
<dbReference type="InterPro" id="IPR056264">
    <property type="entry name" value="R2_ABCA1-4-like"/>
</dbReference>
<dbReference type="InterPro" id="IPR027417">
    <property type="entry name" value="P-loop_NTPase"/>
</dbReference>
<feature type="transmembrane region" description="Helical" evidence="10">
    <location>
        <begin position="982"/>
        <end position="1002"/>
    </location>
</feature>
<evidence type="ECO:0000256" key="8">
    <source>
        <dbReference type="ARBA" id="ARBA00023136"/>
    </source>
</evidence>
<evidence type="ECO:0000313" key="13">
    <source>
        <dbReference type="Proteomes" id="UP000515908"/>
    </source>
</evidence>
<keyword evidence="13" id="KW-1185">Reference proteome</keyword>
<feature type="transmembrane region" description="Helical" evidence="10">
    <location>
        <begin position="54"/>
        <end position="77"/>
    </location>
</feature>
<accession>A0A7G2CTX4</accession>
<feature type="domain" description="ABC transporter" evidence="11">
    <location>
        <begin position="621"/>
        <end position="851"/>
    </location>
</feature>
<dbReference type="CDD" id="cd03263">
    <property type="entry name" value="ABC_subfamily_A"/>
    <property type="match status" value="2"/>
</dbReference>
<organism evidence="12 13">
    <name type="scientific">Angomonas deanei</name>
    <dbReference type="NCBI Taxonomy" id="59799"/>
    <lineage>
        <taxon>Eukaryota</taxon>
        <taxon>Discoba</taxon>
        <taxon>Euglenozoa</taxon>
        <taxon>Kinetoplastea</taxon>
        <taxon>Metakinetoplastina</taxon>
        <taxon>Trypanosomatida</taxon>
        <taxon>Trypanosomatidae</taxon>
        <taxon>Strigomonadinae</taxon>
        <taxon>Angomonas</taxon>
    </lineage>
</organism>
<feature type="transmembrane region" description="Helical" evidence="10">
    <location>
        <begin position="445"/>
        <end position="468"/>
    </location>
</feature>
<evidence type="ECO:0000256" key="7">
    <source>
        <dbReference type="ARBA" id="ARBA00022989"/>
    </source>
</evidence>
<keyword evidence="5" id="KW-0547">Nucleotide-binding</keyword>
<dbReference type="Gene3D" id="3.40.50.300">
    <property type="entry name" value="P-loop containing nucleotide triphosphate hydrolases"/>
    <property type="match status" value="2"/>
</dbReference>
<dbReference type="Pfam" id="PF12698">
    <property type="entry name" value="ABC2_membrane_3"/>
    <property type="match status" value="2"/>
</dbReference>
<dbReference type="GO" id="GO:0005524">
    <property type="term" value="F:ATP binding"/>
    <property type="evidence" value="ECO:0007669"/>
    <property type="project" value="UniProtKB-KW"/>
</dbReference>
<dbReference type="VEuPathDB" id="TriTrypDB:ADEAN_001028600"/>
<dbReference type="InterPro" id="IPR003593">
    <property type="entry name" value="AAA+_ATPase"/>
</dbReference>
<protein>
    <submittedName>
        <fullName evidence="12">ABC-2 family transporter protein/ABC transporter, putative</fullName>
    </submittedName>
</protein>
<feature type="region of interest" description="Disordered" evidence="9">
    <location>
        <begin position="1"/>
        <end position="26"/>
    </location>
</feature>
<feature type="transmembrane region" description="Helical" evidence="10">
    <location>
        <begin position="1232"/>
        <end position="1253"/>
    </location>
</feature>
<evidence type="ECO:0000256" key="4">
    <source>
        <dbReference type="ARBA" id="ARBA00022692"/>
    </source>
</evidence>
<feature type="transmembrane region" description="Helical" evidence="10">
    <location>
        <begin position="480"/>
        <end position="506"/>
    </location>
</feature>
<dbReference type="FunFam" id="3.40.50.300:FF:000335">
    <property type="entry name" value="ATP binding cassette subfamily A member 5"/>
    <property type="match status" value="1"/>
</dbReference>
<dbReference type="GO" id="GO:0005319">
    <property type="term" value="F:lipid transporter activity"/>
    <property type="evidence" value="ECO:0007669"/>
    <property type="project" value="TreeGrafter"/>
</dbReference>
<keyword evidence="6" id="KW-0067">ATP-binding</keyword>
<feature type="transmembrane region" description="Helical" evidence="10">
    <location>
        <begin position="1296"/>
        <end position="1317"/>
    </location>
</feature>
<name>A0A7G2CTX4_9TRYP</name>
<dbReference type="InterPro" id="IPR013525">
    <property type="entry name" value="ABC2_TM"/>
</dbReference>